<dbReference type="AlphaFoldDB" id="A0A7K1U3S5"/>
<keyword evidence="3" id="KW-0032">Aminotransferase</keyword>
<gene>
    <name evidence="3" type="ORF">GO493_11750</name>
</gene>
<reference evidence="3 4" key="1">
    <citation type="submission" date="2019-12" db="EMBL/GenBank/DDBJ databases">
        <title>Chitinophaga sp. strain ysch24 (GDMCC 1.1355), whole genome shotgun sequence.</title>
        <authorList>
            <person name="Zhang X."/>
        </authorList>
    </citation>
    <scope>NUCLEOTIDE SEQUENCE [LARGE SCALE GENOMIC DNA]</scope>
    <source>
        <strain evidence="4">ysch24</strain>
    </source>
</reference>
<dbReference type="GO" id="GO:0008483">
    <property type="term" value="F:transaminase activity"/>
    <property type="evidence" value="ECO:0007669"/>
    <property type="project" value="UniProtKB-KW"/>
</dbReference>
<dbReference type="SUPFAM" id="SSF53383">
    <property type="entry name" value="PLP-dependent transferases"/>
    <property type="match status" value="1"/>
</dbReference>
<dbReference type="Proteomes" id="UP000461730">
    <property type="component" value="Unassembled WGS sequence"/>
</dbReference>
<name>A0A7K1U3S5_9BACT</name>
<evidence type="ECO:0000256" key="1">
    <source>
        <dbReference type="ARBA" id="ARBA00022898"/>
    </source>
</evidence>
<feature type="domain" description="Aminotransferase class V" evidence="2">
    <location>
        <begin position="19"/>
        <end position="383"/>
    </location>
</feature>
<protein>
    <submittedName>
        <fullName evidence="3">Aminotransferase class V-fold PLP-dependent enzyme</fullName>
    </submittedName>
</protein>
<comment type="caution">
    <text evidence="3">The sequence shown here is derived from an EMBL/GenBank/DDBJ whole genome shotgun (WGS) entry which is preliminary data.</text>
</comment>
<dbReference type="RefSeq" id="WP_157306353.1">
    <property type="nucleotide sequence ID" value="NZ_WRXN01000004.1"/>
</dbReference>
<dbReference type="InterPro" id="IPR000192">
    <property type="entry name" value="Aminotrans_V_dom"/>
</dbReference>
<dbReference type="Pfam" id="PF00266">
    <property type="entry name" value="Aminotran_5"/>
    <property type="match status" value="1"/>
</dbReference>
<organism evidence="3 4">
    <name type="scientific">Chitinophaga tropicalis</name>
    <dbReference type="NCBI Taxonomy" id="2683588"/>
    <lineage>
        <taxon>Bacteria</taxon>
        <taxon>Pseudomonadati</taxon>
        <taxon>Bacteroidota</taxon>
        <taxon>Chitinophagia</taxon>
        <taxon>Chitinophagales</taxon>
        <taxon>Chitinophagaceae</taxon>
        <taxon>Chitinophaga</taxon>
    </lineage>
</organism>
<accession>A0A7K1U3S5</accession>
<dbReference type="InterPro" id="IPR015422">
    <property type="entry name" value="PyrdxlP-dep_Trfase_small"/>
</dbReference>
<keyword evidence="4" id="KW-1185">Reference proteome</keyword>
<dbReference type="Gene3D" id="3.40.640.10">
    <property type="entry name" value="Type I PLP-dependent aspartate aminotransferase-like (Major domain)"/>
    <property type="match status" value="1"/>
</dbReference>
<evidence type="ECO:0000313" key="4">
    <source>
        <dbReference type="Proteomes" id="UP000461730"/>
    </source>
</evidence>
<evidence type="ECO:0000313" key="3">
    <source>
        <dbReference type="EMBL" id="MVT08936.1"/>
    </source>
</evidence>
<sequence length="393" mass="43510">MNIAQLREDTPGCKEKTHFNNAGAALPPAPVLKAMQHYLQEEALNGGYETAARNAEYVDCFYGAAAAMLNTKAANIAFTSSATNSFARALSCIPFQQGDVVVIANEDYSSNQLAFLSLQQRFGIQLLRAASLPAGGVDVADMEKLIRQHRPRLVSLTHIPTNTGLIQPVAAIGKICRELDILYLLDACQSVGQMPLDVEEIGCDFLCATMRKFLRGPRGAGFLYVSDRILERNWFPLYIDMYGATWTEKDSFQPEAGAKRFQDWEQSYALLAGSYEAIQYALDIGLDKIAARNKALCKSLRDGLQQIPRIHLLDKGAKQSSIITMSIEDADPQWLMMTLRERDINTSVSSRVGALIDFDSKGVKSALRLSPHYYNTEEETQLLLSALAEILKK</sequence>
<dbReference type="EMBL" id="WRXN01000004">
    <property type="protein sequence ID" value="MVT08936.1"/>
    <property type="molecule type" value="Genomic_DNA"/>
</dbReference>
<dbReference type="Gene3D" id="3.90.1150.10">
    <property type="entry name" value="Aspartate Aminotransferase, domain 1"/>
    <property type="match status" value="1"/>
</dbReference>
<dbReference type="InterPro" id="IPR015421">
    <property type="entry name" value="PyrdxlP-dep_Trfase_major"/>
</dbReference>
<dbReference type="PANTHER" id="PTHR43586:SF24">
    <property type="entry name" value="BLR4730 PROTEIN"/>
    <property type="match status" value="1"/>
</dbReference>
<proteinExistence type="predicted"/>
<evidence type="ECO:0000259" key="2">
    <source>
        <dbReference type="Pfam" id="PF00266"/>
    </source>
</evidence>
<keyword evidence="1" id="KW-0663">Pyridoxal phosphate</keyword>
<dbReference type="InterPro" id="IPR015424">
    <property type="entry name" value="PyrdxlP-dep_Trfase"/>
</dbReference>
<dbReference type="PANTHER" id="PTHR43586">
    <property type="entry name" value="CYSTEINE DESULFURASE"/>
    <property type="match status" value="1"/>
</dbReference>
<keyword evidence="3" id="KW-0808">Transferase</keyword>